<evidence type="ECO:0000256" key="1">
    <source>
        <dbReference type="SAM" id="SignalP"/>
    </source>
</evidence>
<reference evidence="3" key="1">
    <citation type="submission" date="2015-11" db="EMBL/GenBank/DDBJ databases">
        <title>Draft Genome Sequence of the Radioresistant Bacterium Deinococcus grandis, Isolated from Freshwater Fish in Japan.</title>
        <authorList>
            <person name="Satoh K."/>
            <person name="Onodera T."/>
            <person name="Omoso K."/>
            <person name="Takeda-Yano K."/>
            <person name="Katayama T."/>
            <person name="Oono Y."/>
            <person name="Narumi I."/>
        </authorList>
    </citation>
    <scope>NUCLEOTIDE SEQUENCE [LARGE SCALE GENOMIC DNA]</scope>
    <source>
        <strain evidence="3">ATCC 43672</strain>
    </source>
</reference>
<sequence>MTLRAWLTLAALTLPSLAVATPATVAGQLAQALGGLPQTCPAPYQGSCVRVTGDTVAVAGKIFTSFPALLPNPWRDGPEGGLSTDIEQGQTTLSVLPRGDAQALLLLQPSAAAAPASAATPNATTPALLPAFTIDNPTGSYFVILDGNQPVRDPQSLKPGTYPMIVSATGKTTQRVTITVPASGLTRLTIPALYAAPARADRAGLQLPIAPGYVFLVFTGGGQPVLDLAELLPGYYDIRSYQSGVVGPVAYLQELTLGRTLTPTFQGTFQRTVTTAPTFTAPTPVVTPGAAPATSSGGQCWVNGYRRSNGTYVSGYYRRC</sequence>
<keyword evidence="3" id="KW-1185">Reference proteome</keyword>
<proteinExistence type="predicted"/>
<dbReference type="EMBL" id="BCMS01000006">
    <property type="protein sequence ID" value="GAQ23933.1"/>
    <property type="molecule type" value="Genomic_DNA"/>
</dbReference>
<dbReference type="Proteomes" id="UP000056209">
    <property type="component" value="Unassembled WGS sequence"/>
</dbReference>
<keyword evidence="1" id="KW-0732">Signal</keyword>
<dbReference type="OrthoDB" id="51847at2"/>
<evidence type="ECO:0000313" key="2">
    <source>
        <dbReference type="EMBL" id="GAQ23933.1"/>
    </source>
</evidence>
<feature type="signal peptide" evidence="1">
    <location>
        <begin position="1"/>
        <end position="20"/>
    </location>
</feature>
<evidence type="ECO:0000313" key="3">
    <source>
        <dbReference type="Proteomes" id="UP000056209"/>
    </source>
</evidence>
<name>A0A100HNG5_9DEIO</name>
<accession>A0A100HNG5</accession>
<protein>
    <submittedName>
        <fullName evidence="2">Uncharacterized protein</fullName>
    </submittedName>
</protein>
<gene>
    <name evidence="2" type="ORF">DEIGR_400066</name>
</gene>
<dbReference type="AlphaFoldDB" id="A0A100HNG5"/>
<organism evidence="2 3">
    <name type="scientific">Deinococcus grandis</name>
    <dbReference type="NCBI Taxonomy" id="57498"/>
    <lineage>
        <taxon>Bacteria</taxon>
        <taxon>Thermotogati</taxon>
        <taxon>Deinococcota</taxon>
        <taxon>Deinococci</taxon>
        <taxon>Deinococcales</taxon>
        <taxon>Deinococcaceae</taxon>
        <taxon>Deinococcus</taxon>
    </lineage>
</organism>
<feature type="chain" id="PRO_5007086691" evidence="1">
    <location>
        <begin position="21"/>
        <end position="320"/>
    </location>
</feature>
<comment type="caution">
    <text evidence="2">The sequence shown here is derived from an EMBL/GenBank/DDBJ whole genome shotgun (WGS) entry which is preliminary data.</text>
</comment>
<dbReference type="RefSeq" id="WP_058980108.1">
    <property type="nucleotide sequence ID" value="NZ_BCMS01000006.1"/>
</dbReference>